<feature type="compositionally biased region" description="Low complexity" evidence="1">
    <location>
        <begin position="110"/>
        <end position="119"/>
    </location>
</feature>
<reference evidence="2" key="1">
    <citation type="submission" date="2023-06" db="EMBL/GenBank/DDBJ databases">
        <title>Genome-scale phylogeny and comparative genomics of the fungal order Sordariales.</title>
        <authorList>
            <consortium name="Lawrence Berkeley National Laboratory"/>
            <person name="Hensen N."/>
            <person name="Bonometti L."/>
            <person name="Westerberg I."/>
            <person name="Brannstrom I.O."/>
            <person name="Guillou S."/>
            <person name="Cros-Aarteil S."/>
            <person name="Calhoun S."/>
            <person name="Haridas S."/>
            <person name="Kuo A."/>
            <person name="Mondo S."/>
            <person name="Pangilinan J."/>
            <person name="Riley R."/>
            <person name="LaButti K."/>
            <person name="Andreopoulos B."/>
            <person name="Lipzen A."/>
            <person name="Chen C."/>
            <person name="Yanf M."/>
            <person name="Daum C."/>
            <person name="Ng V."/>
            <person name="Clum A."/>
            <person name="Steindorff A."/>
            <person name="Ohm R."/>
            <person name="Martin F."/>
            <person name="Silar P."/>
            <person name="Natvig D."/>
            <person name="Lalanne C."/>
            <person name="Gautier V."/>
            <person name="Ament-velasquez S.L."/>
            <person name="Kruys A."/>
            <person name="Hutchinson M.I."/>
            <person name="Powell A.J."/>
            <person name="Barry K."/>
            <person name="Miller A.N."/>
            <person name="Grigoriev I.V."/>
            <person name="Debuchy R."/>
            <person name="Gladieux P."/>
            <person name="Thoren M.H."/>
            <person name="Johannesson H."/>
        </authorList>
    </citation>
    <scope>NUCLEOTIDE SEQUENCE</scope>
    <source>
        <strain evidence="2">SMH3187-1</strain>
    </source>
</reference>
<feature type="region of interest" description="Disordered" evidence="1">
    <location>
        <begin position="610"/>
        <end position="647"/>
    </location>
</feature>
<feature type="compositionally biased region" description="Low complexity" evidence="1">
    <location>
        <begin position="703"/>
        <end position="719"/>
    </location>
</feature>
<feature type="compositionally biased region" description="Basic and acidic residues" evidence="1">
    <location>
        <begin position="247"/>
        <end position="262"/>
    </location>
</feature>
<feature type="region of interest" description="Disordered" evidence="1">
    <location>
        <begin position="798"/>
        <end position="890"/>
    </location>
</feature>
<feature type="compositionally biased region" description="Acidic residues" evidence="1">
    <location>
        <begin position="682"/>
        <end position="691"/>
    </location>
</feature>
<feature type="region of interest" description="Disordered" evidence="1">
    <location>
        <begin position="68"/>
        <end position="98"/>
    </location>
</feature>
<feature type="region of interest" description="Disordered" evidence="1">
    <location>
        <begin position="513"/>
        <end position="598"/>
    </location>
</feature>
<organism evidence="2 3">
    <name type="scientific">Schizothecium vesticola</name>
    <dbReference type="NCBI Taxonomy" id="314040"/>
    <lineage>
        <taxon>Eukaryota</taxon>
        <taxon>Fungi</taxon>
        <taxon>Dikarya</taxon>
        <taxon>Ascomycota</taxon>
        <taxon>Pezizomycotina</taxon>
        <taxon>Sordariomycetes</taxon>
        <taxon>Sordariomycetidae</taxon>
        <taxon>Sordariales</taxon>
        <taxon>Schizotheciaceae</taxon>
        <taxon>Schizothecium</taxon>
    </lineage>
</organism>
<name>A0AA40ENR8_9PEZI</name>
<evidence type="ECO:0000313" key="3">
    <source>
        <dbReference type="Proteomes" id="UP001172155"/>
    </source>
</evidence>
<feature type="compositionally biased region" description="Low complexity" evidence="1">
    <location>
        <begin position="869"/>
        <end position="884"/>
    </location>
</feature>
<proteinExistence type="predicted"/>
<keyword evidence="3" id="KW-1185">Reference proteome</keyword>
<sequence>MGHLSRFNFPIPGRKSKPVPPPPSPLTTPRTKADKILGTGDVLDAIPLESPRYAWETRSLSAISISVSDTTTSHAETGAAADNGVTGRPSTMGKNKRWEEESGVLPRIFQQQTQPQAARTAHETITDASSLRRRQSSSTITSYYDKSKLPLSISQQTSNSAMAKGLPTKAQALLDMEGAYVDAAGQSKKKKPARLDLSSLIPGRSRSKFLSPRTLKGLVLGPDLVTRSPSAISISTGDATPPPISQRAERSLRKKATKESMRDVPPIPELPHHVRMPPVQEGSRHRHTKSTVDLMNLYDHYEQRTFADANAVEKDKEPQAEPTASYPTPPASSCGNGYLSPDVSNPIRIVVAGKEAPPAVNPQDLLMGMSPLSLITPPPDNASVSSRHTRTSKASKQTNLSLTDLDLQQNSMLSLSSDSEDDDYAISSKSSLAVPPLSDGQPSPTSPHSVASQKFTAAISQDPSRPKVPKRTSFAAQPQFRPIPEGSATASELHIAPRSSSLALRVAVVQKPRSSLFHSSTNSPIATTPTGRVIPAPGASTSETNIAPPRASPPRQVNWSAPALDRFDEFPTPPTQPSRQRSLTPSNREPTPPLSPTSVDFYLQERLSRTTFDNQSIRSGRSLGSGSTKDAQRGGTPNGHQHHDSVGSASGRFMAVTRQEEMLLAALRQKRARMREDILAELEDNDADDDGANNNLQRQTTNGSSSGMSRQSSRSTMRTVDGSGLGAPSARLQRIANQRIPSTGEHGRGQILVMMDRTAAGHSGSVIDTAEPSPDLDGFLDFDDEISDFPAIPISARSAPLQRSCSKASVESKGSGRSLSEKGSLSGLTRAQFGSSADSSSRGSGSLRGSDKDVIQEDPRESLEEETGIPRPDSPISPDDFPLPASMNSRKQVRLSAVGNYRPPNIEAGWWDDSG</sequence>
<feature type="region of interest" description="Disordered" evidence="1">
    <location>
        <begin position="431"/>
        <end position="453"/>
    </location>
</feature>
<dbReference type="EMBL" id="JAUKUD010000005">
    <property type="protein sequence ID" value="KAK0742722.1"/>
    <property type="molecule type" value="Genomic_DNA"/>
</dbReference>
<dbReference type="AlphaFoldDB" id="A0AA40ENR8"/>
<gene>
    <name evidence="2" type="ORF">B0T18DRAFT_413588</name>
</gene>
<comment type="caution">
    <text evidence="2">The sequence shown here is derived from an EMBL/GenBank/DDBJ whole genome shotgun (WGS) entry which is preliminary data.</text>
</comment>
<feature type="compositionally biased region" description="Polar residues" evidence="1">
    <location>
        <begin position="513"/>
        <end position="530"/>
    </location>
</feature>
<feature type="region of interest" description="Disordered" evidence="1">
    <location>
        <begin position="312"/>
        <end position="339"/>
    </location>
</feature>
<feature type="compositionally biased region" description="Low complexity" evidence="1">
    <location>
        <begin position="616"/>
        <end position="627"/>
    </location>
</feature>
<accession>A0AA40ENR8</accession>
<evidence type="ECO:0000256" key="1">
    <source>
        <dbReference type="SAM" id="MobiDB-lite"/>
    </source>
</evidence>
<feature type="compositionally biased region" description="Polar residues" evidence="1">
    <location>
        <begin position="577"/>
        <end position="589"/>
    </location>
</feature>
<evidence type="ECO:0000313" key="2">
    <source>
        <dbReference type="EMBL" id="KAK0742722.1"/>
    </source>
</evidence>
<feature type="compositionally biased region" description="Polar residues" evidence="1">
    <location>
        <begin position="815"/>
        <end position="833"/>
    </location>
</feature>
<feature type="region of interest" description="Disordered" evidence="1">
    <location>
        <begin position="1"/>
        <end position="32"/>
    </location>
</feature>
<feature type="region of interest" description="Disordered" evidence="1">
    <location>
        <begin position="896"/>
        <end position="915"/>
    </location>
</feature>
<dbReference type="Proteomes" id="UP001172155">
    <property type="component" value="Unassembled WGS sequence"/>
</dbReference>
<feature type="region of interest" description="Disordered" evidence="1">
    <location>
        <begin position="370"/>
        <end position="405"/>
    </location>
</feature>
<feature type="compositionally biased region" description="Polar residues" evidence="1">
    <location>
        <begin position="440"/>
        <end position="453"/>
    </location>
</feature>
<feature type="compositionally biased region" description="Basic and acidic residues" evidence="1">
    <location>
        <begin position="849"/>
        <end position="862"/>
    </location>
</feature>
<feature type="compositionally biased region" description="Low complexity" evidence="1">
    <location>
        <begin position="834"/>
        <end position="848"/>
    </location>
</feature>
<feature type="region of interest" description="Disordered" evidence="1">
    <location>
        <begin position="110"/>
        <end position="139"/>
    </location>
</feature>
<feature type="region of interest" description="Disordered" evidence="1">
    <location>
        <begin position="682"/>
        <end position="748"/>
    </location>
</feature>
<protein>
    <submittedName>
        <fullName evidence="2">Uncharacterized protein</fullName>
    </submittedName>
</protein>
<feature type="region of interest" description="Disordered" evidence="1">
    <location>
        <begin position="231"/>
        <end position="288"/>
    </location>
</feature>